<reference evidence="5" key="1">
    <citation type="submission" date="2023-07" db="EMBL/GenBank/DDBJ databases">
        <title>30 novel species of actinomycetes from the DSMZ collection.</title>
        <authorList>
            <person name="Nouioui I."/>
        </authorList>
    </citation>
    <scope>NUCLEOTIDE SEQUENCE [LARGE SCALE GENOMIC DNA]</scope>
    <source>
        <strain evidence="5">DSM 41886</strain>
    </source>
</reference>
<proteinExistence type="predicted"/>
<keyword evidence="5" id="KW-1185">Reference proteome</keyword>
<dbReference type="Proteomes" id="UP001183615">
    <property type="component" value="Unassembled WGS sequence"/>
</dbReference>
<organism evidence="4 5">
    <name type="scientific">Streptomyces johnsoniae</name>
    <dbReference type="NCBI Taxonomy" id="3075532"/>
    <lineage>
        <taxon>Bacteria</taxon>
        <taxon>Bacillati</taxon>
        <taxon>Actinomycetota</taxon>
        <taxon>Actinomycetes</taxon>
        <taxon>Kitasatosporales</taxon>
        <taxon>Streptomycetaceae</taxon>
        <taxon>Streptomyces</taxon>
    </lineage>
</organism>
<feature type="region of interest" description="Disordered" evidence="2">
    <location>
        <begin position="392"/>
        <end position="418"/>
    </location>
</feature>
<keyword evidence="1" id="KW-0547">Nucleotide-binding</keyword>
<dbReference type="SUPFAM" id="SSF56059">
    <property type="entry name" value="Glutathione synthetase ATP-binding domain-like"/>
    <property type="match status" value="1"/>
</dbReference>
<sequence>MSPSPLDAGVPALLLRLDRNPFHHGSLGAVRSLGRAGVEVHAFVEGARSPLVRSRYLWRGHVFRGDACSAAEVEGALLRVAARIGRPAVLIPMDDLGAITAARLAGRLRGRYLLPRGPARPPERAADKAELAALCGRLGLPHPRTAVPDSAADAVAAVRRLGLPAVAKWSRPWLLPPGGALRSTTVVTGAGQVRRLFACAGRAGSRLLLQRLVPGGRGADWFFHGCFAADGRLLAGGTGRKDLSWPVGAGLTAVGSRLPHPAVARAALRLADHLGYHGVLDLDFRVDAGSGVPYLLDFNPRPGAQFRLFEGPDGLDVVRALHLDLTGRAVPAAPRAPGPGRVFVAENYGLLAALAAGRRWRRGGREVEWAWFAADDPAPFFAMAGGWPRRGPLRARAGDGNANGNGNGNGDASRGAGVTEAKDVARCMTW</sequence>
<dbReference type="InterPro" id="IPR011761">
    <property type="entry name" value="ATP-grasp"/>
</dbReference>
<evidence type="ECO:0000256" key="2">
    <source>
        <dbReference type="SAM" id="MobiDB-lite"/>
    </source>
</evidence>
<evidence type="ECO:0000259" key="3">
    <source>
        <dbReference type="PROSITE" id="PS50975"/>
    </source>
</evidence>
<feature type="domain" description="ATP-grasp" evidence="3">
    <location>
        <begin position="132"/>
        <end position="326"/>
    </location>
</feature>
<keyword evidence="1" id="KW-0067">ATP-binding</keyword>
<gene>
    <name evidence="4" type="ORF">RM779_26055</name>
</gene>
<protein>
    <submittedName>
        <fullName evidence="4">ATP-grasp domain-containing protein</fullName>
    </submittedName>
</protein>
<dbReference type="RefSeq" id="WP_311620196.1">
    <property type="nucleotide sequence ID" value="NZ_JAVREV010000016.1"/>
</dbReference>
<dbReference type="EMBL" id="JAVREV010000016">
    <property type="protein sequence ID" value="MDT0446032.1"/>
    <property type="molecule type" value="Genomic_DNA"/>
</dbReference>
<comment type="caution">
    <text evidence="4">The sequence shown here is derived from an EMBL/GenBank/DDBJ whole genome shotgun (WGS) entry which is preliminary data.</text>
</comment>
<evidence type="ECO:0000256" key="1">
    <source>
        <dbReference type="PROSITE-ProRule" id="PRU00409"/>
    </source>
</evidence>
<evidence type="ECO:0000313" key="4">
    <source>
        <dbReference type="EMBL" id="MDT0446032.1"/>
    </source>
</evidence>
<accession>A0ABU2SAU5</accession>
<evidence type="ECO:0000313" key="5">
    <source>
        <dbReference type="Proteomes" id="UP001183615"/>
    </source>
</evidence>
<dbReference type="Gene3D" id="3.30.470.20">
    <property type="entry name" value="ATP-grasp fold, B domain"/>
    <property type="match status" value="1"/>
</dbReference>
<name>A0ABU2SAU5_9ACTN</name>
<dbReference type="PROSITE" id="PS50975">
    <property type="entry name" value="ATP_GRASP"/>
    <property type="match status" value="1"/>
</dbReference>